<dbReference type="AlphaFoldDB" id="E6QHN7"/>
<gene>
    <name evidence="1" type="ORF">CARN6_0019</name>
</gene>
<evidence type="ECO:0000313" key="1">
    <source>
        <dbReference type="EMBL" id="CBI06751.1"/>
    </source>
</evidence>
<accession>E6QHN7</accession>
<comment type="caution">
    <text evidence="1">The sequence shown here is derived from an EMBL/GenBank/DDBJ whole genome shotgun (WGS) entry which is preliminary data.</text>
</comment>
<organism evidence="1">
    <name type="scientific">mine drainage metagenome</name>
    <dbReference type="NCBI Taxonomy" id="410659"/>
    <lineage>
        <taxon>unclassified sequences</taxon>
        <taxon>metagenomes</taxon>
        <taxon>ecological metagenomes</taxon>
    </lineage>
</organism>
<reference evidence="1" key="1">
    <citation type="submission" date="2009-10" db="EMBL/GenBank/DDBJ databases">
        <title>Diversity of trophic interactions inside an arsenic-rich microbial ecosystem.</title>
        <authorList>
            <person name="Bertin P.N."/>
            <person name="Heinrich-Salmeron A."/>
            <person name="Pelletier E."/>
            <person name="Goulhen-Chollet F."/>
            <person name="Arsene-Ploetze F."/>
            <person name="Gallien S."/>
            <person name="Calteau A."/>
            <person name="Vallenet D."/>
            <person name="Casiot C."/>
            <person name="Chane-Woon-Ming B."/>
            <person name="Giloteaux L."/>
            <person name="Barakat M."/>
            <person name="Bonnefoy V."/>
            <person name="Bruneel O."/>
            <person name="Chandler M."/>
            <person name="Cleiss J."/>
            <person name="Duran R."/>
            <person name="Elbaz-Poulichet F."/>
            <person name="Fonknechten N."/>
            <person name="Lauga B."/>
            <person name="Mornico D."/>
            <person name="Ortet P."/>
            <person name="Schaeffer C."/>
            <person name="Siguier P."/>
            <person name="Alexander Thil Smith A."/>
            <person name="Van Dorsselaer A."/>
            <person name="Weissenbach J."/>
            <person name="Medigue C."/>
            <person name="Le Paslier D."/>
        </authorList>
    </citation>
    <scope>NUCLEOTIDE SEQUENCE</scope>
</reference>
<dbReference type="EMBL" id="CABQ01000016">
    <property type="protein sequence ID" value="CBI06751.1"/>
    <property type="molecule type" value="Genomic_DNA"/>
</dbReference>
<name>E6QHN7_9ZZZZ</name>
<proteinExistence type="predicted"/>
<protein>
    <submittedName>
        <fullName evidence="1">Uncharacterized protein</fullName>
    </submittedName>
</protein>
<sequence>MWRALCHVLSRGLPYFRTQSVGIVDYGVFFVQSALSSEESPCRFPPPEPPLRLDINLARC</sequence>